<dbReference type="Pfam" id="PF02687">
    <property type="entry name" value="FtsX"/>
    <property type="match status" value="2"/>
</dbReference>
<keyword evidence="3 7" id="KW-0812">Transmembrane</keyword>
<sequence>MNSYSDLTWRHLKQNKKRTILTIIGIVLAISLFSGIATFMFSMQQGLIDKKRKENGNWEFEYCNLNVDKVNKIKNNFEVKDCSIDTKMEELVLKDKKDKLITLKKCDYNSLNIVFKVENLEGRLPKNSSEIIVGKNIKRLLKKNIGDVITIGKKGEVKDYKIVGFDKDLVAGKYILAKTYLDSSKLKKGELYDVSVNLKEKKNKKEIAKKIGNILGATIEWEGSGDKNTQKSYVRCNQSLLQVMGQSVNKMFNVAINTMLAIVIGIIIVCTVAVIYNAFNISVAERINEFGILRSIGATPKKIRRLVFKEAFIMGSIAIPIGILAGYLGIYTTIYFLSKLKNFIFDSTLNIRFYPQIIVVSTILGIITILLSVLGPAISASRVSPIDAIKNSSNIKKEKYKRRRAYLIKIIFGIEGAVAYKNIRRNNKRFLITIFSLVISVVMFITFTSYINVFENTSQNIIEDINFHGAIFTQSKNARISNEFINELKGRKDLKEVGTIIDDESSLCIEEKFINEKYYEKMGKEKPKGVKIGDKRYLNICGAKYCAWDNIALNEAKKYIIDGKIDENSLNNGGVLLIDTNKNTNKANNKKIIDRVLNYKVGDEIKIPKIKNILDNNAVYNSSMMVNSKNIDKEVIDAINNNRFITVKVVGILSRDVFDLTSTGEQSSLIFSKNGFSKEFGDYSINKLVFKYKDKVARENIQGYLEERCKELSLNYMDVYSLTENMNNVNRQISIFIYGFITLITFIGIVNIINTITIGLLLRKSEFATMLSIGMSRKQLGKMIMLEGILHGIIASIIGSAISYGLFNMMLRAQSKYMDAHVKFPISIFIIACIGTIVITLIASLIPLRKIKNMSIVENIRAKE</sequence>
<feature type="transmembrane region" description="Helical" evidence="7">
    <location>
        <begin position="430"/>
        <end position="451"/>
    </location>
</feature>
<evidence type="ECO:0000259" key="9">
    <source>
        <dbReference type="Pfam" id="PF12704"/>
    </source>
</evidence>
<proteinExistence type="inferred from homology"/>
<dbReference type="PANTHER" id="PTHR30572:SF4">
    <property type="entry name" value="ABC TRANSPORTER PERMEASE YTRF"/>
    <property type="match status" value="1"/>
</dbReference>
<keyword evidence="4 7" id="KW-1133">Transmembrane helix</keyword>
<evidence type="ECO:0000256" key="5">
    <source>
        <dbReference type="ARBA" id="ARBA00023136"/>
    </source>
</evidence>
<evidence type="ECO:0000256" key="4">
    <source>
        <dbReference type="ARBA" id="ARBA00022989"/>
    </source>
</evidence>
<evidence type="ECO:0000256" key="3">
    <source>
        <dbReference type="ARBA" id="ARBA00022692"/>
    </source>
</evidence>
<dbReference type="GO" id="GO:0022857">
    <property type="term" value="F:transmembrane transporter activity"/>
    <property type="evidence" value="ECO:0007669"/>
    <property type="project" value="TreeGrafter"/>
</dbReference>
<keyword evidence="2" id="KW-1003">Cell membrane</keyword>
<feature type="transmembrane region" description="Helical" evidence="7">
    <location>
        <begin position="254"/>
        <end position="276"/>
    </location>
</feature>
<accession>A0A9Q1UWA1</accession>
<feature type="transmembrane region" description="Helical" evidence="7">
    <location>
        <begin position="20"/>
        <end position="43"/>
    </location>
</feature>
<dbReference type="RefSeq" id="WP_013724520.1">
    <property type="nucleotide sequence ID" value="NZ_LGVP01000010.1"/>
</dbReference>
<dbReference type="GO" id="GO:0005886">
    <property type="term" value="C:plasma membrane"/>
    <property type="evidence" value="ECO:0007669"/>
    <property type="project" value="UniProtKB-SubCell"/>
</dbReference>
<name>A0A9Q1UWA1_CLOBO</name>
<dbReference type="PANTHER" id="PTHR30572">
    <property type="entry name" value="MEMBRANE COMPONENT OF TRANSPORTER-RELATED"/>
    <property type="match status" value="1"/>
</dbReference>
<feature type="domain" description="ABC3 transporter permease C-terminal" evidence="8">
    <location>
        <begin position="740"/>
        <end position="856"/>
    </location>
</feature>
<feature type="transmembrane region" description="Helical" evidence="7">
    <location>
        <begin position="783"/>
        <end position="806"/>
    </location>
</feature>
<comment type="similarity">
    <text evidence="6">Belongs to the ABC-4 integral membrane protein family.</text>
</comment>
<gene>
    <name evidence="10" type="ORF">ADU74_13610</name>
</gene>
<reference evidence="10 11" key="1">
    <citation type="submission" date="2015-07" db="EMBL/GenBank/DDBJ databases">
        <title>Draft genome sequences of 17 French Clostridium botulinum group III.</title>
        <authorList>
            <person name="Woudstra C."/>
            <person name="Le Marechal C."/>
            <person name="Souillard R."/>
            <person name="Bayon-Auboyer M.-H."/>
            <person name="Dessouter D."/>
            <person name="Fach P."/>
        </authorList>
    </citation>
    <scope>NUCLEOTIDE SEQUENCE [LARGE SCALE GENOMIC DNA]</scope>
    <source>
        <strain evidence="10 11">12LNRI-CD</strain>
    </source>
</reference>
<comment type="subcellular location">
    <subcellularLocation>
        <location evidence="1">Cell membrane</location>
        <topology evidence="1">Multi-pass membrane protein</topology>
    </subcellularLocation>
</comment>
<dbReference type="InterPro" id="IPR003838">
    <property type="entry name" value="ABC3_permease_C"/>
</dbReference>
<evidence type="ECO:0000256" key="7">
    <source>
        <dbReference type="SAM" id="Phobius"/>
    </source>
</evidence>
<organism evidence="10 11">
    <name type="scientific">Clostridium botulinum</name>
    <dbReference type="NCBI Taxonomy" id="1491"/>
    <lineage>
        <taxon>Bacteria</taxon>
        <taxon>Bacillati</taxon>
        <taxon>Bacillota</taxon>
        <taxon>Clostridia</taxon>
        <taxon>Eubacteriales</taxon>
        <taxon>Clostridiaceae</taxon>
        <taxon>Clostridium</taxon>
    </lineage>
</organism>
<dbReference type="EMBL" id="LGVR01000107">
    <property type="protein sequence ID" value="KOA82407.1"/>
    <property type="molecule type" value="Genomic_DNA"/>
</dbReference>
<feature type="transmembrane region" description="Helical" evidence="7">
    <location>
        <begin position="735"/>
        <end position="762"/>
    </location>
</feature>
<evidence type="ECO:0000256" key="6">
    <source>
        <dbReference type="ARBA" id="ARBA00038076"/>
    </source>
</evidence>
<dbReference type="Proteomes" id="UP000037540">
    <property type="component" value="Unassembled WGS sequence"/>
</dbReference>
<dbReference type="AlphaFoldDB" id="A0A9Q1UWA1"/>
<dbReference type="InterPro" id="IPR050250">
    <property type="entry name" value="Macrolide_Exporter_MacB"/>
</dbReference>
<feature type="domain" description="MacB-like periplasmic core" evidence="9">
    <location>
        <begin position="19"/>
        <end position="212"/>
    </location>
</feature>
<evidence type="ECO:0000259" key="8">
    <source>
        <dbReference type="Pfam" id="PF02687"/>
    </source>
</evidence>
<feature type="transmembrane region" description="Helical" evidence="7">
    <location>
        <begin position="826"/>
        <end position="846"/>
    </location>
</feature>
<keyword evidence="5 7" id="KW-0472">Membrane</keyword>
<feature type="transmembrane region" description="Helical" evidence="7">
    <location>
        <begin position="357"/>
        <end position="378"/>
    </location>
</feature>
<feature type="transmembrane region" description="Helical" evidence="7">
    <location>
        <begin position="311"/>
        <end position="337"/>
    </location>
</feature>
<dbReference type="InterPro" id="IPR025857">
    <property type="entry name" value="MacB_PCD"/>
</dbReference>
<evidence type="ECO:0000256" key="1">
    <source>
        <dbReference type="ARBA" id="ARBA00004651"/>
    </source>
</evidence>
<dbReference type="Pfam" id="PF12704">
    <property type="entry name" value="MacB_PCD"/>
    <property type="match status" value="1"/>
</dbReference>
<evidence type="ECO:0000256" key="2">
    <source>
        <dbReference type="ARBA" id="ARBA00022475"/>
    </source>
</evidence>
<feature type="domain" description="ABC3 transporter permease C-terminal" evidence="8">
    <location>
        <begin position="262"/>
        <end position="385"/>
    </location>
</feature>
<protein>
    <submittedName>
        <fullName evidence="10">ABC transporter permease</fullName>
    </submittedName>
</protein>
<evidence type="ECO:0000313" key="11">
    <source>
        <dbReference type="Proteomes" id="UP000037540"/>
    </source>
</evidence>
<evidence type="ECO:0000313" key="10">
    <source>
        <dbReference type="EMBL" id="KOA82407.1"/>
    </source>
</evidence>
<comment type="caution">
    <text evidence="10">The sequence shown here is derived from an EMBL/GenBank/DDBJ whole genome shotgun (WGS) entry which is preliminary data.</text>
</comment>